<evidence type="ECO:0000313" key="13">
    <source>
        <dbReference type="Proteomes" id="UP001304300"/>
    </source>
</evidence>
<keyword evidence="10 11" id="KW-0961">Cell wall biogenesis/degradation</keyword>
<dbReference type="EMBL" id="CP136920">
    <property type="protein sequence ID" value="WOO41805.1"/>
    <property type="molecule type" value="Genomic_DNA"/>
</dbReference>
<dbReference type="GO" id="GO:0005886">
    <property type="term" value="C:plasma membrane"/>
    <property type="evidence" value="ECO:0007669"/>
    <property type="project" value="UniProtKB-SubCell"/>
</dbReference>
<feature type="transmembrane region" description="Helical" evidence="10">
    <location>
        <begin position="170"/>
        <end position="188"/>
    </location>
</feature>
<evidence type="ECO:0000256" key="1">
    <source>
        <dbReference type="ARBA" id="ARBA00004651"/>
    </source>
</evidence>
<dbReference type="RefSeq" id="WP_317834289.1">
    <property type="nucleotide sequence ID" value="NZ_CP136920.1"/>
</dbReference>
<evidence type="ECO:0000256" key="9">
    <source>
        <dbReference type="ARBA" id="ARBA00061532"/>
    </source>
</evidence>
<keyword evidence="6 10" id="KW-1133">Transmembrane helix</keyword>
<dbReference type="PIRSF" id="PIRSF002869">
    <property type="entry name" value="MviN"/>
    <property type="match status" value="1"/>
</dbReference>
<dbReference type="GO" id="GO:0071555">
    <property type="term" value="P:cell wall organization"/>
    <property type="evidence" value="ECO:0007669"/>
    <property type="project" value="UniProtKB-UniRule"/>
</dbReference>
<dbReference type="PANTHER" id="PTHR47019:SF1">
    <property type="entry name" value="LIPID II FLIPPASE MURJ"/>
    <property type="match status" value="1"/>
</dbReference>
<feature type="transmembrane region" description="Helical" evidence="10">
    <location>
        <begin position="449"/>
        <end position="474"/>
    </location>
</feature>
<keyword evidence="10 11" id="KW-0813">Transport</keyword>
<keyword evidence="13" id="KW-1185">Reference proteome</keyword>
<keyword evidence="4 10" id="KW-0133">Cell shape</keyword>
<dbReference type="InterPro" id="IPR004268">
    <property type="entry name" value="MurJ"/>
</dbReference>
<dbReference type="AlphaFoldDB" id="A0AAQ3QWE9"/>
<evidence type="ECO:0000256" key="4">
    <source>
        <dbReference type="ARBA" id="ARBA00022960"/>
    </source>
</evidence>
<keyword evidence="3 10" id="KW-0812">Transmembrane</keyword>
<dbReference type="PRINTS" id="PR01806">
    <property type="entry name" value="VIRFACTRMVIN"/>
</dbReference>
<comment type="function">
    <text evidence="8 10 11">Involved in peptidoglycan biosynthesis. Transports lipid-linked peptidoglycan precursors from the inner to the outer leaflet of the cytoplasmic membrane.</text>
</comment>
<feature type="transmembrane region" description="Helical" evidence="10">
    <location>
        <begin position="92"/>
        <end position="117"/>
    </location>
</feature>
<organism evidence="12 13">
    <name type="scientific">Rubellicoccus peritrichatus</name>
    <dbReference type="NCBI Taxonomy" id="3080537"/>
    <lineage>
        <taxon>Bacteria</taxon>
        <taxon>Pseudomonadati</taxon>
        <taxon>Verrucomicrobiota</taxon>
        <taxon>Opitutia</taxon>
        <taxon>Puniceicoccales</taxon>
        <taxon>Cerasicoccaceae</taxon>
        <taxon>Rubellicoccus</taxon>
    </lineage>
</organism>
<dbReference type="NCBIfam" id="TIGR01695">
    <property type="entry name" value="murJ_mviN"/>
    <property type="match status" value="1"/>
</dbReference>
<accession>A0AAQ3QWE9</accession>
<sequence>MARHLQNIAVVAASTLGSRVLGLFRDVLMMSLLGTSPAASAFLFAFTVPNLFRRLLGEGALTSALVPVFSDILNAEGKQAAFDFSGKVLTRVLISLLWLTLAGLVIYGLVYGLFVWALGDSLSGNEHRWLLGCIFGALLLPYMVFVCLAAALGALLNVLHRFAVHALSSVWLNIAMIGAMLIGGFALKGTSSQVAWWLAGGVLLGGLAQFVIPMLAMKHEGWHPKWDLTKNDRLTELRQLFLPALAGAAIMQVNILVSRLFGFGLSDDALPALYLASRLIELPLGVFAIAIATVLFPNLSLHASAGDTERLAHSFSQGLRLIMAITVPAAVGLAVLSGPVLRLLFEWGRFTASDVSVTQPVLLVFSLAIPFYGASTFITRGYHATKDTRTPVRVAAWSFAVNLVASIVLILPLGILGLALANMLSAVVQTVLLRLWLRDKPGFSSHERVGNAITSIGISSVVMALVCWGGKLGVEHFISLGKLGDVVAVLVLVPVGVCVYFLCLWVTRFDERSDVVALLTKTFRR</sequence>
<feature type="transmembrane region" description="Helical" evidence="10">
    <location>
        <begin position="394"/>
        <end position="413"/>
    </location>
</feature>
<dbReference type="KEGG" id="puo:RZN69_01800"/>
<keyword evidence="7 10" id="KW-0472">Membrane</keyword>
<comment type="pathway">
    <text evidence="10">Cell wall biogenesis; peptidoglycan biosynthesis.</text>
</comment>
<feature type="transmembrane region" description="Helical" evidence="10">
    <location>
        <begin position="240"/>
        <end position="262"/>
    </location>
</feature>
<comment type="similarity">
    <text evidence="9 10 11">Belongs to the MurJ/MviN family.</text>
</comment>
<evidence type="ECO:0000256" key="2">
    <source>
        <dbReference type="ARBA" id="ARBA00022475"/>
    </source>
</evidence>
<dbReference type="Pfam" id="PF03023">
    <property type="entry name" value="MurJ"/>
    <property type="match status" value="1"/>
</dbReference>
<gene>
    <name evidence="10 12" type="primary">murJ</name>
    <name evidence="12" type="ORF">RZN69_01800</name>
</gene>
<feature type="transmembrane region" description="Helical" evidence="10">
    <location>
        <begin position="321"/>
        <end position="341"/>
    </location>
</feature>
<evidence type="ECO:0000256" key="7">
    <source>
        <dbReference type="ARBA" id="ARBA00023136"/>
    </source>
</evidence>
<feature type="transmembrane region" description="Helical" evidence="10">
    <location>
        <begin position="27"/>
        <end position="46"/>
    </location>
</feature>
<name>A0AAQ3QWE9_9BACT</name>
<feature type="transmembrane region" description="Helical" evidence="10">
    <location>
        <begin position="486"/>
        <end position="506"/>
    </location>
</feature>
<keyword evidence="2 10" id="KW-1003">Cell membrane</keyword>
<dbReference type="GO" id="GO:0015648">
    <property type="term" value="F:lipid-linked peptidoglycan transporter activity"/>
    <property type="evidence" value="ECO:0007669"/>
    <property type="project" value="UniProtKB-UniRule"/>
</dbReference>
<comment type="subcellular location">
    <subcellularLocation>
        <location evidence="1 10">Cell membrane</location>
        <topology evidence="1 10">Multi-pass membrane protein</topology>
    </subcellularLocation>
</comment>
<dbReference type="Proteomes" id="UP001304300">
    <property type="component" value="Chromosome"/>
</dbReference>
<dbReference type="GO" id="GO:0009252">
    <property type="term" value="P:peptidoglycan biosynthetic process"/>
    <property type="evidence" value="ECO:0007669"/>
    <property type="project" value="UniProtKB-UniRule"/>
</dbReference>
<feature type="transmembrane region" description="Helical" evidence="10">
    <location>
        <begin position="282"/>
        <end position="301"/>
    </location>
</feature>
<dbReference type="GO" id="GO:0008360">
    <property type="term" value="P:regulation of cell shape"/>
    <property type="evidence" value="ECO:0007669"/>
    <property type="project" value="UniProtKB-UniRule"/>
</dbReference>
<keyword evidence="5 10" id="KW-0573">Peptidoglycan synthesis</keyword>
<evidence type="ECO:0000313" key="12">
    <source>
        <dbReference type="EMBL" id="WOO41805.1"/>
    </source>
</evidence>
<dbReference type="PANTHER" id="PTHR47019">
    <property type="entry name" value="LIPID II FLIPPASE MURJ"/>
    <property type="match status" value="1"/>
</dbReference>
<dbReference type="GO" id="GO:0034204">
    <property type="term" value="P:lipid translocation"/>
    <property type="evidence" value="ECO:0007669"/>
    <property type="project" value="TreeGrafter"/>
</dbReference>
<evidence type="ECO:0000256" key="3">
    <source>
        <dbReference type="ARBA" id="ARBA00022692"/>
    </source>
</evidence>
<feature type="transmembrane region" description="Helical" evidence="10">
    <location>
        <begin position="194"/>
        <end position="216"/>
    </location>
</feature>
<dbReference type="InterPro" id="IPR051050">
    <property type="entry name" value="Lipid_II_flippase_MurJ/MviN"/>
</dbReference>
<feature type="transmembrane region" description="Helical" evidence="10">
    <location>
        <begin position="361"/>
        <end position="382"/>
    </location>
</feature>
<dbReference type="CDD" id="cd13123">
    <property type="entry name" value="MATE_MurJ_like"/>
    <property type="match status" value="1"/>
</dbReference>
<dbReference type="HAMAP" id="MF_02078">
    <property type="entry name" value="MurJ_MviN"/>
    <property type="match status" value="1"/>
</dbReference>
<feature type="transmembrane region" description="Helical" evidence="10">
    <location>
        <begin position="129"/>
        <end position="158"/>
    </location>
</feature>
<evidence type="ECO:0000256" key="5">
    <source>
        <dbReference type="ARBA" id="ARBA00022984"/>
    </source>
</evidence>
<evidence type="ECO:0000256" key="6">
    <source>
        <dbReference type="ARBA" id="ARBA00022989"/>
    </source>
</evidence>
<protein>
    <recommendedName>
        <fullName evidence="10">Probable lipid II flippase MurJ</fullName>
    </recommendedName>
</protein>
<evidence type="ECO:0000256" key="10">
    <source>
        <dbReference type="HAMAP-Rule" id="MF_02078"/>
    </source>
</evidence>
<evidence type="ECO:0000256" key="11">
    <source>
        <dbReference type="PIRNR" id="PIRNR002869"/>
    </source>
</evidence>
<proteinExistence type="inferred from homology"/>
<reference evidence="12 13" key="1">
    <citation type="submission" date="2023-10" db="EMBL/GenBank/DDBJ databases">
        <title>Rubellicoccus peritrichatus gen. nov., sp. nov., isolated from an algae of coral reef tank.</title>
        <authorList>
            <person name="Luo J."/>
        </authorList>
    </citation>
    <scope>NUCLEOTIDE SEQUENCE [LARGE SCALE GENOMIC DNA]</scope>
    <source>
        <strain evidence="12 13">CR14</strain>
    </source>
</reference>
<evidence type="ECO:0000256" key="8">
    <source>
        <dbReference type="ARBA" id="ARBA00060041"/>
    </source>
</evidence>